<evidence type="ECO:0000313" key="1">
    <source>
        <dbReference type="EMBL" id="CAD5113705.1"/>
    </source>
</evidence>
<dbReference type="Proteomes" id="UP000549394">
    <property type="component" value="Unassembled WGS sequence"/>
</dbReference>
<sequence>MSIDFNDKIVCFESVKCDDEWLNAIDENDDFIPNRVLHTRYTREEVFQNLNCLWKIKAENDGYVTIENMEYREYYLYASDRRKKQKFYMSLKKLPFKERGRWKIESFEQDSTATERKDQYYIRSPHNNHVVQPHKSGLAMHGSSKKEKNTWLLHPIQVCKNRVLLKEVTNLTSEKLRISITSKVGVFNTHGESIVANEQLACAINKVFQELDTCISFAISQLEGKAVKCSEQYRDIQPKRKLTVFQLTGFYGPYVIKTNSIDCKIEDIE</sequence>
<dbReference type="EMBL" id="CAJFCJ010000004">
    <property type="protein sequence ID" value="CAD5113705.1"/>
    <property type="molecule type" value="Genomic_DNA"/>
</dbReference>
<dbReference type="AlphaFoldDB" id="A0A7I8VBJ4"/>
<name>A0A7I8VBJ4_9ANNE</name>
<comment type="caution">
    <text evidence="1">The sequence shown here is derived from an EMBL/GenBank/DDBJ whole genome shotgun (WGS) entry which is preliminary data.</text>
</comment>
<organism evidence="1 2">
    <name type="scientific">Dimorphilus gyrociliatus</name>
    <dbReference type="NCBI Taxonomy" id="2664684"/>
    <lineage>
        <taxon>Eukaryota</taxon>
        <taxon>Metazoa</taxon>
        <taxon>Spiralia</taxon>
        <taxon>Lophotrochozoa</taxon>
        <taxon>Annelida</taxon>
        <taxon>Polychaeta</taxon>
        <taxon>Polychaeta incertae sedis</taxon>
        <taxon>Dinophilidae</taxon>
        <taxon>Dimorphilus</taxon>
    </lineage>
</organism>
<gene>
    <name evidence="1" type="ORF">DGYR_LOCUS2652</name>
</gene>
<keyword evidence="2" id="KW-1185">Reference proteome</keyword>
<protein>
    <submittedName>
        <fullName evidence="1">DgyrCDS2867</fullName>
    </submittedName>
</protein>
<proteinExistence type="predicted"/>
<evidence type="ECO:0000313" key="2">
    <source>
        <dbReference type="Proteomes" id="UP000549394"/>
    </source>
</evidence>
<accession>A0A7I8VBJ4</accession>
<reference evidence="1 2" key="1">
    <citation type="submission" date="2020-08" db="EMBL/GenBank/DDBJ databases">
        <authorList>
            <person name="Hejnol A."/>
        </authorList>
    </citation>
    <scope>NUCLEOTIDE SEQUENCE [LARGE SCALE GENOMIC DNA]</scope>
</reference>